<dbReference type="OrthoDB" id="9785675at2"/>
<evidence type="ECO:0000259" key="7">
    <source>
        <dbReference type="Pfam" id="PF08281"/>
    </source>
</evidence>
<dbReference type="InterPro" id="IPR039425">
    <property type="entry name" value="RNA_pol_sigma-70-like"/>
</dbReference>
<dbReference type="InterPro" id="IPR013249">
    <property type="entry name" value="RNA_pol_sigma70_r4_t2"/>
</dbReference>
<evidence type="ECO:0000256" key="3">
    <source>
        <dbReference type="ARBA" id="ARBA00023082"/>
    </source>
</evidence>
<gene>
    <name evidence="8" type="primary">sigW_3</name>
    <name evidence="8" type="ORF">Q31a_30240</name>
</gene>
<dbReference type="InterPro" id="IPR014284">
    <property type="entry name" value="RNA_pol_sigma-70_dom"/>
</dbReference>
<dbReference type="AlphaFoldDB" id="A0A518G800"/>
<dbReference type="EMBL" id="CP036298">
    <property type="protein sequence ID" value="QDV24703.1"/>
    <property type="molecule type" value="Genomic_DNA"/>
</dbReference>
<sequence length="196" mass="22492">MLSDEQISVDQSAIDRVLAGDSSAYAEIVEQYQRRLLGLMIHASGDRELAEDIVQEAFTKAYQKLPQFAGESQFYTWLARIAMNQLISNRRRRRLESQLPRTGMEQAVDTVGSLERPEDRLEQTETQRCVQDAMLKLDEERRVVLVLRDFDGMDYEAIAETLQIPIGTVRSRLHRARLELRNLLQDRALQLGLSAS</sequence>
<evidence type="ECO:0000313" key="9">
    <source>
        <dbReference type="Proteomes" id="UP000318017"/>
    </source>
</evidence>
<name>A0A518G800_9BACT</name>
<evidence type="ECO:0000256" key="2">
    <source>
        <dbReference type="ARBA" id="ARBA00023015"/>
    </source>
</evidence>
<dbReference type="GO" id="GO:0003677">
    <property type="term" value="F:DNA binding"/>
    <property type="evidence" value="ECO:0007669"/>
    <property type="project" value="InterPro"/>
</dbReference>
<dbReference type="PANTHER" id="PTHR43133">
    <property type="entry name" value="RNA POLYMERASE ECF-TYPE SIGMA FACTO"/>
    <property type="match status" value="1"/>
</dbReference>
<keyword evidence="4" id="KW-0804">Transcription</keyword>
<dbReference type="InterPro" id="IPR013324">
    <property type="entry name" value="RNA_pol_sigma_r3/r4-like"/>
</dbReference>
<evidence type="ECO:0000313" key="8">
    <source>
        <dbReference type="EMBL" id="QDV24703.1"/>
    </source>
</evidence>
<reference evidence="8 9" key="1">
    <citation type="submission" date="2019-02" db="EMBL/GenBank/DDBJ databases">
        <title>Deep-cultivation of Planctomycetes and their phenomic and genomic characterization uncovers novel biology.</title>
        <authorList>
            <person name="Wiegand S."/>
            <person name="Jogler M."/>
            <person name="Boedeker C."/>
            <person name="Pinto D."/>
            <person name="Vollmers J."/>
            <person name="Rivas-Marin E."/>
            <person name="Kohn T."/>
            <person name="Peeters S.H."/>
            <person name="Heuer A."/>
            <person name="Rast P."/>
            <person name="Oberbeckmann S."/>
            <person name="Bunk B."/>
            <person name="Jeske O."/>
            <person name="Meyerdierks A."/>
            <person name="Storesund J.E."/>
            <person name="Kallscheuer N."/>
            <person name="Luecker S."/>
            <person name="Lage O.M."/>
            <person name="Pohl T."/>
            <person name="Merkel B.J."/>
            <person name="Hornburger P."/>
            <person name="Mueller R.-W."/>
            <person name="Bruemmer F."/>
            <person name="Labrenz M."/>
            <person name="Spormann A.M."/>
            <person name="Op den Camp H."/>
            <person name="Overmann J."/>
            <person name="Amann R."/>
            <person name="Jetten M.S.M."/>
            <person name="Mascher T."/>
            <person name="Medema M.H."/>
            <person name="Devos D.P."/>
            <person name="Kaster A.-K."/>
            <person name="Ovreas L."/>
            <person name="Rohde M."/>
            <person name="Galperin M.Y."/>
            <person name="Jogler C."/>
        </authorList>
    </citation>
    <scope>NUCLEOTIDE SEQUENCE [LARGE SCALE GENOMIC DNA]</scope>
    <source>
        <strain evidence="8 9">Q31a</strain>
    </source>
</reference>
<comment type="similarity">
    <text evidence="1">Belongs to the sigma-70 factor family. ECF subfamily.</text>
</comment>
<dbReference type="PANTHER" id="PTHR43133:SF51">
    <property type="entry name" value="RNA POLYMERASE SIGMA FACTOR"/>
    <property type="match status" value="1"/>
</dbReference>
<evidence type="ECO:0000256" key="1">
    <source>
        <dbReference type="ARBA" id="ARBA00010641"/>
    </source>
</evidence>
<dbReference type="InterPro" id="IPR007627">
    <property type="entry name" value="RNA_pol_sigma70_r2"/>
</dbReference>
<dbReference type="Gene3D" id="1.10.1740.10">
    <property type="match status" value="1"/>
</dbReference>
<keyword evidence="2" id="KW-0805">Transcription regulation</keyword>
<feature type="domain" description="RNA polymerase sigma-70 region 2" evidence="6">
    <location>
        <begin position="28"/>
        <end position="94"/>
    </location>
</feature>
<dbReference type="Gene3D" id="1.10.10.10">
    <property type="entry name" value="Winged helix-like DNA-binding domain superfamily/Winged helix DNA-binding domain"/>
    <property type="match status" value="1"/>
</dbReference>
<proteinExistence type="inferred from homology"/>
<feature type="compositionally biased region" description="Basic and acidic residues" evidence="5">
    <location>
        <begin position="115"/>
        <end position="125"/>
    </location>
</feature>
<dbReference type="KEGG" id="ahel:Q31a_30240"/>
<dbReference type="Pfam" id="PF04542">
    <property type="entry name" value="Sigma70_r2"/>
    <property type="match status" value="1"/>
</dbReference>
<evidence type="ECO:0000256" key="4">
    <source>
        <dbReference type="ARBA" id="ARBA00023163"/>
    </source>
</evidence>
<dbReference type="InterPro" id="IPR036388">
    <property type="entry name" value="WH-like_DNA-bd_sf"/>
</dbReference>
<dbReference type="RefSeq" id="WP_145078705.1">
    <property type="nucleotide sequence ID" value="NZ_CP036298.1"/>
</dbReference>
<keyword evidence="3" id="KW-0731">Sigma factor</keyword>
<keyword evidence="9" id="KW-1185">Reference proteome</keyword>
<organism evidence="8 9">
    <name type="scientific">Aureliella helgolandensis</name>
    <dbReference type="NCBI Taxonomy" id="2527968"/>
    <lineage>
        <taxon>Bacteria</taxon>
        <taxon>Pseudomonadati</taxon>
        <taxon>Planctomycetota</taxon>
        <taxon>Planctomycetia</taxon>
        <taxon>Pirellulales</taxon>
        <taxon>Pirellulaceae</taxon>
        <taxon>Aureliella</taxon>
    </lineage>
</organism>
<feature type="region of interest" description="Disordered" evidence="5">
    <location>
        <begin position="106"/>
        <end position="125"/>
    </location>
</feature>
<dbReference type="Pfam" id="PF08281">
    <property type="entry name" value="Sigma70_r4_2"/>
    <property type="match status" value="1"/>
</dbReference>
<accession>A0A518G800</accession>
<dbReference type="CDD" id="cd06171">
    <property type="entry name" value="Sigma70_r4"/>
    <property type="match status" value="1"/>
</dbReference>
<evidence type="ECO:0000259" key="6">
    <source>
        <dbReference type="Pfam" id="PF04542"/>
    </source>
</evidence>
<dbReference type="SUPFAM" id="SSF88946">
    <property type="entry name" value="Sigma2 domain of RNA polymerase sigma factors"/>
    <property type="match status" value="1"/>
</dbReference>
<dbReference type="Proteomes" id="UP000318017">
    <property type="component" value="Chromosome"/>
</dbReference>
<dbReference type="GO" id="GO:0006352">
    <property type="term" value="P:DNA-templated transcription initiation"/>
    <property type="evidence" value="ECO:0007669"/>
    <property type="project" value="InterPro"/>
</dbReference>
<evidence type="ECO:0000256" key="5">
    <source>
        <dbReference type="SAM" id="MobiDB-lite"/>
    </source>
</evidence>
<dbReference type="NCBIfam" id="TIGR02937">
    <property type="entry name" value="sigma70-ECF"/>
    <property type="match status" value="1"/>
</dbReference>
<dbReference type="GO" id="GO:0016987">
    <property type="term" value="F:sigma factor activity"/>
    <property type="evidence" value="ECO:0007669"/>
    <property type="project" value="UniProtKB-KW"/>
</dbReference>
<feature type="domain" description="RNA polymerase sigma factor 70 region 4 type 2" evidence="7">
    <location>
        <begin position="128"/>
        <end position="180"/>
    </location>
</feature>
<dbReference type="SUPFAM" id="SSF88659">
    <property type="entry name" value="Sigma3 and sigma4 domains of RNA polymerase sigma factors"/>
    <property type="match status" value="1"/>
</dbReference>
<protein>
    <submittedName>
        <fullName evidence="8">ECF RNA polymerase sigma factor SigW</fullName>
    </submittedName>
</protein>
<dbReference type="InterPro" id="IPR013325">
    <property type="entry name" value="RNA_pol_sigma_r2"/>
</dbReference>